<dbReference type="GO" id="GO:0061630">
    <property type="term" value="F:ubiquitin protein ligase activity"/>
    <property type="evidence" value="ECO:0007669"/>
    <property type="project" value="UniProtKB-EC"/>
</dbReference>
<evidence type="ECO:0000256" key="3">
    <source>
        <dbReference type="ARBA" id="ARBA00004177"/>
    </source>
</evidence>
<feature type="compositionally biased region" description="Gly residues" evidence="15">
    <location>
        <begin position="1"/>
        <end position="11"/>
    </location>
</feature>
<dbReference type="CDD" id="cd16489">
    <property type="entry name" value="mRING-CH-C4HC2H_ZNRF"/>
    <property type="match status" value="1"/>
</dbReference>
<feature type="region of interest" description="Disordered" evidence="15">
    <location>
        <begin position="1"/>
        <end position="22"/>
    </location>
</feature>
<keyword evidence="9" id="KW-0967">Endosome</keyword>
<dbReference type="GO" id="GO:0005768">
    <property type="term" value="C:endosome"/>
    <property type="evidence" value="ECO:0007669"/>
    <property type="project" value="UniProtKB-SubCell"/>
</dbReference>
<dbReference type="Proteomes" id="UP000662931">
    <property type="component" value="Chromosome 4"/>
</dbReference>
<evidence type="ECO:0000256" key="9">
    <source>
        <dbReference type="ARBA" id="ARBA00022753"/>
    </source>
</evidence>
<accession>A0A875S574</accession>
<evidence type="ECO:0000256" key="13">
    <source>
        <dbReference type="ARBA" id="ARBA00023288"/>
    </source>
</evidence>
<sequence length="189" mass="21633">MSSGGIIGGNLDGEESNNDIDDSIKISPELVTTVEISNTSSRMTVNDDIDGDHNEHRKIRQHRKFKYKSADDDDENLCPVCGKDIKALQDIDRVDHVNECLESQEFSGSPDQVRKRNRMLVYTIPKDADVLKLKLNEDSECVICFEEFKPGNKIGRLECLCCFHYECIKDWINHKGRCECPVHMIHYDI</sequence>
<keyword evidence="8" id="KW-0519">Myristate</keyword>
<dbReference type="GO" id="GO:0008270">
    <property type="term" value="F:zinc ion binding"/>
    <property type="evidence" value="ECO:0007669"/>
    <property type="project" value="UniProtKB-KW"/>
</dbReference>
<dbReference type="InterPro" id="IPR051878">
    <property type="entry name" value="ZNRF_ubiq-protein_ligase"/>
</dbReference>
<dbReference type="Pfam" id="PF13639">
    <property type="entry name" value="zf-RING_2"/>
    <property type="match status" value="1"/>
</dbReference>
<feature type="domain" description="RING-type" evidence="16">
    <location>
        <begin position="141"/>
        <end position="183"/>
    </location>
</feature>
<reference evidence="17" key="1">
    <citation type="submission" date="2020-10" db="EMBL/GenBank/DDBJ databases">
        <authorList>
            <person name="Roach M.J.R."/>
        </authorList>
    </citation>
    <scope>NUCLEOTIDE SEQUENCE</scope>
    <source>
        <strain evidence="17">CBS 1945</strain>
    </source>
</reference>
<evidence type="ECO:0000256" key="10">
    <source>
        <dbReference type="ARBA" id="ARBA00022786"/>
    </source>
</evidence>
<dbReference type="PANTHER" id="PTHR46661">
    <property type="entry name" value="E3 UBIQUITIN-PROTEIN LIGASE ZNRF1-LIKE PROTEIN"/>
    <property type="match status" value="1"/>
</dbReference>
<evidence type="ECO:0000256" key="8">
    <source>
        <dbReference type="ARBA" id="ARBA00022707"/>
    </source>
</evidence>
<evidence type="ECO:0000256" key="14">
    <source>
        <dbReference type="PROSITE-ProRule" id="PRU00175"/>
    </source>
</evidence>
<name>A0A875S574_EENNA</name>
<evidence type="ECO:0000256" key="6">
    <source>
        <dbReference type="ARBA" id="ARBA00012483"/>
    </source>
</evidence>
<dbReference type="EMBL" id="CP064815">
    <property type="protein sequence ID" value="QPG76108.1"/>
    <property type="molecule type" value="Genomic_DNA"/>
</dbReference>
<evidence type="ECO:0000259" key="16">
    <source>
        <dbReference type="PROSITE" id="PS50089"/>
    </source>
</evidence>
<proteinExistence type="predicted"/>
<evidence type="ECO:0000256" key="1">
    <source>
        <dbReference type="ARBA" id="ARBA00000900"/>
    </source>
</evidence>
<evidence type="ECO:0000256" key="11">
    <source>
        <dbReference type="ARBA" id="ARBA00023136"/>
    </source>
</evidence>
<dbReference type="GO" id="GO:0016020">
    <property type="term" value="C:membrane"/>
    <property type="evidence" value="ECO:0007669"/>
    <property type="project" value="UniProtKB-SubCell"/>
</dbReference>
<organism evidence="17 18">
    <name type="scientific">Eeniella nana</name>
    <name type="common">Yeast</name>
    <name type="synonym">Brettanomyces nanus</name>
    <dbReference type="NCBI Taxonomy" id="13502"/>
    <lineage>
        <taxon>Eukaryota</taxon>
        <taxon>Fungi</taxon>
        <taxon>Dikarya</taxon>
        <taxon>Ascomycota</taxon>
        <taxon>Saccharomycotina</taxon>
        <taxon>Pichiomycetes</taxon>
        <taxon>Pichiales</taxon>
        <taxon>Pichiaceae</taxon>
        <taxon>Brettanomyces</taxon>
    </lineage>
</organism>
<keyword evidence="13" id="KW-0449">Lipoprotein</keyword>
<evidence type="ECO:0000256" key="4">
    <source>
        <dbReference type="ARBA" id="ARBA00004371"/>
    </source>
</evidence>
<evidence type="ECO:0000313" key="18">
    <source>
        <dbReference type="Proteomes" id="UP000662931"/>
    </source>
</evidence>
<keyword evidence="14" id="KW-0862">Zinc</keyword>
<keyword evidence="14" id="KW-0479">Metal-binding</keyword>
<dbReference type="PROSITE" id="PS50089">
    <property type="entry name" value="ZF_RING_2"/>
    <property type="match status" value="1"/>
</dbReference>
<dbReference type="AlphaFoldDB" id="A0A875S574"/>
<keyword evidence="18" id="KW-1185">Reference proteome</keyword>
<keyword evidence="14" id="KW-0863">Zinc-finger</keyword>
<dbReference type="GO" id="GO:0043161">
    <property type="term" value="P:proteasome-mediated ubiquitin-dependent protein catabolic process"/>
    <property type="evidence" value="ECO:0007669"/>
    <property type="project" value="TreeGrafter"/>
</dbReference>
<gene>
    <name evidence="17" type="ORF">FOA43_003494</name>
</gene>
<comment type="subcellular location">
    <subcellularLocation>
        <location evidence="3">Endosome</location>
    </subcellularLocation>
    <subcellularLocation>
        <location evidence="4">Lysosome</location>
    </subcellularLocation>
    <subcellularLocation>
        <location evidence="2">Membrane</location>
        <topology evidence="2">Peripheral membrane protein</topology>
    </subcellularLocation>
</comment>
<dbReference type="EC" id="2.3.2.27" evidence="6"/>
<dbReference type="SUPFAM" id="SSF57850">
    <property type="entry name" value="RING/U-box"/>
    <property type="match status" value="1"/>
</dbReference>
<evidence type="ECO:0000256" key="5">
    <source>
        <dbReference type="ARBA" id="ARBA00004906"/>
    </source>
</evidence>
<keyword evidence="7" id="KW-0808">Transferase</keyword>
<dbReference type="RefSeq" id="XP_038779673.1">
    <property type="nucleotide sequence ID" value="XM_038923745.1"/>
</dbReference>
<keyword evidence="10" id="KW-0833">Ubl conjugation pathway</keyword>
<evidence type="ECO:0000256" key="7">
    <source>
        <dbReference type="ARBA" id="ARBA00022679"/>
    </source>
</evidence>
<dbReference type="InterPro" id="IPR013083">
    <property type="entry name" value="Znf_RING/FYVE/PHD"/>
</dbReference>
<dbReference type="GO" id="GO:0070936">
    <property type="term" value="P:protein K48-linked ubiquitination"/>
    <property type="evidence" value="ECO:0007669"/>
    <property type="project" value="TreeGrafter"/>
</dbReference>
<comment type="catalytic activity">
    <reaction evidence="1">
        <text>S-ubiquitinyl-[E2 ubiquitin-conjugating enzyme]-L-cysteine + [acceptor protein]-L-lysine = [E2 ubiquitin-conjugating enzyme]-L-cysteine + N(6)-ubiquitinyl-[acceptor protein]-L-lysine.</text>
        <dbReference type="EC" id="2.3.2.27"/>
    </reaction>
</comment>
<dbReference type="Gene3D" id="3.30.40.10">
    <property type="entry name" value="Zinc/RING finger domain, C3HC4 (zinc finger)"/>
    <property type="match status" value="1"/>
</dbReference>
<evidence type="ECO:0000256" key="12">
    <source>
        <dbReference type="ARBA" id="ARBA00023228"/>
    </source>
</evidence>
<dbReference type="InterPro" id="IPR001841">
    <property type="entry name" value="Znf_RING"/>
</dbReference>
<keyword evidence="12" id="KW-0458">Lysosome</keyword>
<evidence type="ECO:0000256" key="15">
    <source>
        <dbReference type="SAM" id="MobiDB-lite"/>
    </source>
</evidence>
<comment type="pathway">
    <text evidence="5">Protein modification; protein ubiquitination.</text>
</comment>
<evidence type="ECO:0000256" key="2">
    <source>
        <dbReference type="ARBA" id="ARBA00004170"/>
    </source>
</evidence>
<evidence type="ECO:0000313" key="17">
    <source>
        <dbReference type="EMBL" id="QPG76108.1"/>
    </source>
</evidence>
<keyword evidence="11" id="KW-0472">Membrane</keyword>
<dbReference type="KEGG" id="bnn:FOA43_003494"/>
<dbReference type="OrthoDB" id="660555at2759"/>
<protein>
    <recommendedName>
        <fullName evidence="6">RING-type E3 ubiquitin transferase</fullName>
        <ecNumber evidence="6">2.3.2.27</ecNumber>
    </recommendedName>
</protein>
<feature type="compositionally biased region" description="Acidic residues" evidence="15">
    <location>
        <begin position="12"/>
        <end position="21"/>
    </location>
</feature>
<dbReference type="PANTHER" id="PTHR46661:SF4">
    <property type="entry name" value="RING-TYPE DOMAIN-CONTAINING PROTEIN"/>
    <property type="match status" value="1"/>
</dbReference>
<dbReference type="GeneID" id="62196894"/>